<feature type="compositionally biased region" description="Polar residues" evidence="1">
    <location>
        <begin position="1"/>
        <end position="19"/>
    </location>
</feature>
<feature type="compositionally biased region" description="Polar residues" evidence="1">
    <location>
        <begin position="139"/>
        <end position="162"/>
    </location>
</feature>
<feature type="compositionally biased region" description="Low complexity" evidence="1">
    <location>
        <begin position="21"/>
        <end position="31"/>
    </location>
</feature>
<feature type="compositionally biased region" description="Basic and acidic residues" evidence="1">
    <location>
        <begin position="39"/>
        <end position="53"/>
    </location>
</feature>
<feature type="region of interest" description="Disordered" evidence="1">
    <location>
        <begin position="136"/>
        <end position="162"/>
    </location>
</feature>
<feature type="compositionally biased region" description="Low complexity" evidence="1">
    <location>
        <begin position="208"/>
        <end position="217"/>
    </location>
</feature>
<feature type="domain" description="Pleckstrin homology" evidence="2">
    <location>
        <begin position="520"/>
        <end position="643"/>
    </location>
</feature>
<evidence type="ECO:0000256" key="1">
    <source>
        <dbReference type="SAM" id="MobiDB-lite"/>
    </source>
</evidence>
<dbReference type="GO" id="GO:0005739">
    <property type="term" value="C:mitochondrion"/>
    <property type="evidence" value="ECO:0007669"/>
    <property type="project" value="TreeGrafter"/>
</dbReference>
<dbReference type="EMBL" id="MCFI01000017">
    <property type="protein sequence ID" value="ORY78668.1"/>
    <property type="molecule type" value="Genomic_DNA"/>
</dbReference>
<dbReference type="GO" id="GO:0015631">
    <property type="term" value="F:tubulin binding"/>
    <property type="evidence" value="ECO:0007669"/>
    <property type="project" value="TreeGrafter"/>
</dbReference>
<dbReference type="STRING" id="56484.A0A1Y2F426"/>
<feature type="region of interest" description="Disordered" evidence="1">
    <location>
        <begin position="190"/>
        <end position="223"/>
    </location>
</feature>
<comment type="caution">
    <text evidence="3">The sequence shown here is derived from an EMBL/GenBank/DDBJ whole genome shotgun (WGS) entry which is preliminary data.</text>
</comment>
<evidence type="ECO:0000313" key="3">
    <source>
        <dbReference type="EMBL" id="ORY78668.1"/>
    </source>
</evidence>
<feature type="compositionally biased region" description="Polar residues" evidence="1">
    <location>
        <begin position="734"/>
        <end position="747"/>
    </location>
</feature>
<name>A0A1Y2F426_PROLT</name>
<feature type="region of interest" description="Disordered" evidence="1">
    <location>
        <begin position="1"/>
        <end position="60"/>
    </location>
</feature>
<accession>A0A1Y2F426</accession>
<feature type="region of interest" description="Disordered" evidence="1">
    <location>
        <begin position="302"/>
        <end position="327"/>
    </location>
</feature>
<dbReference type="GO" id="GO:0005543">
    <property type="term" value="F:phospholipid binding"/>
    <property type="evidence" value="ECO:0007669"/>
    <property type="project" value="InterPro"/>
</dbReference>
<evidence type="ECO:0000313" key="4">
    <source>
        <dbReference type="Proteomes" id="UP000193685"/>
    </source>
</evidence>
<dbReference type="GO" id="GO:0005938">
    <property type="term" value="C:cell cortex"/>
    <property type="evidence" value="ECO:0007669"/>
    <property type="project" value="InterPro"/>
</dbReference>
<protein>
    <submittedName>
        <fullName evidence="3">Meiotic cell cortex C-terminal pleckstrin homology-domain-containing protein</fullName>
    </submittedName>
</protein>
<dbReference type="Proteomes" id="UP000193685">
    <property type="component" value="Unassembled WGS sequence"/>
</dbReference>
<dbReference type="InterPro" id="IPR053005">
    <property type="entry name" value="Nuclear_Pos-Cytoskel_Interact"/>
</dbReference>
<dbReference type="GeneID" id="63782532"/>
<feature type="region of interest" description="Disordered" evidence="1">
    <location>
        <begin position="700"/>
        <end position="756"/>
    </location>
</feature>
<dbReference type="RefSeq" id="XP_040723549.1">
    <property type="nucleotide sequence ID" value="XM_040865933.1"/>
</dbReference>
<keyword evidence="4" id="KW-1185">Reference proteome</keyword>
<feature type="compositionally biased region" description="Basic and acidic residues" evidence="1">
    <location>
        <begin position="196"/>
        <end position="206"/>
    </location>
</feature>
<dbReference type="PANTHER" id="PTHR28190">
    <property type="entry name" value="NUCLEAR MIGRATION PROTEIN NUM1"/>
    <property type="match status" value="1"/>
</dbReference>
<dbReference type="GO" id="GO:0000226">
    <property type="term" value="P:microtubule cytoskeleton organization"/>
    <property type="evidence" value="ECO:0007669"/>
    <property type="project" value="TreeGrafter"/>
</dbReference>
<evidence type="ECO:0000259" key="2">
    <source>
        <dbReference type="Pfam" id="PF12814"/>
    </source>
</evidence>
<proteinExistence type="predicted"/>
<dbReference type="OMA" id="PITHEGH"/>
<dbReference type="GO" id="GO:0005934">
    <property type="term" value="C:cellular bud tip"/>
    <property type="evidence" value="ECO:0007669"/>
    <property type="project" value="TreeGrafter"/>
</dbReference>
<dbReference type="GO" id="GO:0032065">
    <property type="term" value="P:maintenance of protein location in cell cortex"/>
    <property type="evidence" value="ECO:0007669"/>
    <property type="project" value="InterPro"/>
</dbReference>
<dbReference type="AlphaFoldDB" id="A0A1Y2F426"/>
<dbReference type="InterPro" id="IPR024774">
    <property type="entry name" value="PH_dom-Mcp5-type"/>
</dbReference>
<sequence>MDTTLQAAVSDMSNTQQDTLPRPSAAAAVNNSRRRRQRRDVPITHEGHIGREGDAEESSAGIDTELQQELLLAIHQLQSQLEAAQAKYADLTNHYERVCVDLARSEEQLIRVQKQLSVETEKKRVRQEELEARLGSLTEDLTQTTQSLSQANRRLQQQNSELAKQAERVKQLEAELKDVQTEALYRQNAPALSEQCDGKADVDEQRPSSSDSSTASCADDDSVGEVHTAATTFHRRIESSVFTFPPRGARHSPSGSAAEESRLEVAVKHNRLVRPKSKISVTVPARVDSLWQELVDLAAEDADSSASSDSDSTRLCADAPEPQDEAVGKSVHLESVLLDEAIPRVTISVGTQTDQGVVDAETSPVTERLSLASSGILNLIKMREDMLDWLTAPDIDRAANQRSERHESTAMEQRFNYPASVPTLDMLVSNRTRSVTHKSVQSLLLALPTTAATASQFASSVGTPSILSNQLEVRKAKSFTMGLKRFKYPIGSVETRSVASSVSSSDGIGEVVRASTTNPMTRMIAQCMIGTYMYKYVRKTRPGLFRWRRGMEAEPVRHRRFVALRLSEMAVSWSFTRPAVGMQLGIRRFQIEEVLDIEDTSTMADGHDRSLLLLSGDQSIRFTCETRDDHQLWLDVLRWLIQKHQPKGRTTLAGSTIDNDLRGADFASVREGSLGRTVTYGSGLSSMPAPISRVRQFARDEQSVKGRPRPLTIASVSSSETTEVEMSSPEPSSQTLAQAHKVSSASDSTRKLAHGV</sequence>
<organism evidence="3 4">
    <name type="scientific">Protomyces lactucae-debilis</name>
    <dbReference type="NCBI Taxonomy" id="2754530"/>
    <lineage>
        <taxon>Eukaryota</taxon>
        <taxon>Fungi</taxon>
        <taxon>Dikarya</taxon>
        <taxon>Ascomycota</taxon>
        <taxon>Taphrinomycotina</taxon>
        <taxon>Taphrinomycetes</taxon>
        <taxon>Taphrinales</taxon>
        <taxon>Protomycetaceae</taxon>
        <taxon>Protomyces</taxon>
    </lineage>
</organism>
<feature type="compositionally biased region" description="Low complexity" evidence="1">
    <location>
        <begin position="715"/>
        <end position="733"/>
    </location>
</feature>
<dbReference type="Pfam" id="PF12814">
    <property type="entry name" value="Mcp5_PH"/>
    <property type="match status" value="1"/>
</dbReference>
<reference evidence="3 4" key="1">
    <citation type="submission" date="2016-07" db="EMBL/GenBank/DDBJ databases">
        <title>Pervasive Adenine N6-methylation of Active Genes in Fungi.</title>
        <authorList>
            <consortium name="DOE Joint Genome Institute"/>
            <person name="Mondo S.J."/>
            <person name="Dannebaum R.O."/>
            <person name="Kuo R.C."/>
            <person name="Labutti K."/>
            <person name="Haridas S."/>
            <person name="Kuo A."/>
            <person name="Salamov A."/>
            <person name="Ahrendt S.R."/>
            <person name="Lipzen A."/>
            <person name="Sullivan W."/>
            <person name="Andreopoulos W.B."/>
            <person name="Clum A."/>
            <person name="Lindquist E."/>
            <person name="Daum C."/>
            <person name="Ramamoorthy G.K."/>
            <person name="Gryganskyi A."/>
            <person name="Culley D."/>
            <person name="Magnuson J.K."/>
            <person name="James T.Y."/>
            <person name="O'Malley M.A."/>
            <person name="Stajich J.E."/>
            <person name="Spatafora J.W."/>
            <person name="Visel A."/>
            <person name="Grigoriev I.V."/>
        </authorList>
    </citation>
    <scope>NUCLEOTIDE SEQUENCE [LARGE SCALE GENOMIC DNA]</scope>
    <source>
        <strain evidence="3 4">12-1054</strain>
    </source>
</reference>
<dbReference type="PANTHER" id="PTHR28190:SF1">
    <property type="entry name" value="NUCLEAR MIGRATION PROTEIN NUM1"/>
    <property type="match status" value="1"/>
</dbReference>
<dbReference type="OrthoDB" id="2149224at2759"/>
<gene>
    <name evidence="3" type="ORF">BCR37DRAFT_112059</name>
</gene>